<dbReference type="InterPro" id="IPR014721">
    <property type="entry name" value="Ribsml_uS5_D2-typ_fold_subgr"/>
</dbReference>
<dbReference type="SUPFAM" id="SSF54211">
    <property type="entry name" value="Ribosomal protein S5 domain 2-like"/>
    <property type="match status" value="1"/>
</dbReference>
<organism evidence="7">
    <name type="scientific">marine metagenome</name>
    <dbReference type="NCBI Taxonomy" id="408172"/>
    <lineage>
        <taxon>unclassified sequences</taxon>
        <taxon>metagenomes</taxon>
        <taxon>ecological metagenomes</taxon>
    </lineage>
</organism>
<dbReference type="PANTHER" id="PTHR43527:SF2">
    <property type="entry name" value="4-DIPHOSPHOCYTIDYL-2-C-METHYL-D-ERYTHRITOL KINASE, CHLOROPLASTIC"/>
    <property type="match status" value="1"/>
</dbReference>
<dbReference type="Gene3D" id="3.30.230.10">
    <property type="match status" value="1"/>
</dbReference>
<reference evidence="7" key="1">
    <citation type="submission" date="2018-05" db="EMBL/GenBank/DDBJ databases">
        <authorList>
            <person name="Lanie J.A."/>
            <person name="Ng W.-L."/>
            <person name="Kazmierczak K.M."/>
            <person name="Andrzejewski T.M."/>
            <person name="Davidsen T.M."/>
            <person name="Wayne K.J."/>
            <person name="Tettelin H."/>
            <person name="Glass J.I."/>
            <person name="Rusch D."/>
            <person name="Podicherti R."/>
            <person name="Tsui H.-C.T."/>
            <person name="Winkler M.E."/>
        </authorList>
    </citation>
    <scope>NUCLEOTIDE SEQUENCE</scope>
</reference>
<evidence type="ECO:0000256" key="3">
    <source>
        <dbReference type="ARBA" id="ARBA00022777"/>
    </source>
</evidence>
<dbReference type="SUPFAM" id="SSF55060">
    <property type="entry name" value="GHMP Kinase, C-terminal domain"/>
    <property type="match status" value="1"/>
</dbReference>
<keyword evidence="1" id="KW-0808">Transferase</keyword>
<accession>A0A383B952</accession>
<dbReference type="GO" id="GO:0005524">
    <property type="term" value="F:ATP binding"/>
    <property type="evidence" value="ECO:0007669"/>
    <property type="project" value="UniProtKB-KW"/>
</dbReference>
<evidence type="ECO:0000256" key="1">
    <source>
        <dbReference type="ARBA" id="ARBA00022679"/>
    </source>
</evidence>
<sequence>SEFLKSTKSGGVRIHLVKNLPLAAGIGAGSSNAAMTLRGLNELYDYTINAEHIQILAVNLGSDVPFFLQDEPALAMGRGECVEAIQPFKALKDCGVLLIHPGFGVSTPWAYQTLGCMPEKFGAKGQAAMMMESLSEGRLEGFSNSLESAVFPKYVVLPIIKDFFSANGARVALMSGSGSTMFAITRDRASAEVLLAKYHDRFGQAGWSATVAL</sequence>
<dbReference type="GO" id="GO:0050515">
    <property type="term" value="F:4-(cytidine 5'-diphospho)-2-C-methyl-D-erythritol kinase activity"/>
    <property type="evidence" value="ECO:0007669"/>
    <property type="project" value="TreeGrafter"/>
</dbReference>
<name>A0A383B952_9ZZZZ</name>
<gene>
    <name evidence="7" type="ORF">METZ01_LOCUS469225</name>
</gene>
<evidence type="ECO:0000259" key="6">
    <source>
        <dbReference type="Pfam" id="PF08544"/>
    </source>
</evidence>
<keyword evidence="3" id="KW-0418">Kinase</keyword>
<evidence type="ECO:0000313" key="7">
    <source>
        <dbReference type="EMBL" id="SVE16371.1"/>
    </source>
</evidence>
<keyword evidence="4" id="KW-0067">ATP-binding</keyword>
<keyword evidence="2" id="KW-0547">Nucleotide-binding</keyword>
<dbReference type="InterPro" id="IPR013750">
    <property type="entry name" value="GHMP_kinase_C_dom"/>
</dbReference>
<protein>
    <submittedName>
        <fullName evidence="7">Uncharacterized protein</fullName>
    </submittedName>
</protein>
<dbReference type="InterPro" id="IPR006204">
    <property type="entry name" value="GHMP_kinase_N_dom"/>
</dbReference>
<dbReference type="PANTHER" id="PTHR43527">
    <property type="entry name" value="4-DIPHOSPHOCYTIDYL-2-C-METHYL-D-ERYTHRITOL KINASE, CHLOROPLASTIC"/>
    <property type="match status" value="1"/>
</dbReference>
<evidence type="ECO:0000259" key="5">
    <source>
        <dbReference type="Pfam" id="PF00288"/>
    </source>
</evidence>
<dbReference type="EMBL" id="UINC01198423">
    <property type="protein sequence ID" value="SVE16371.1"/>
    <property type="molecule type" value="Genomic_DNA"/>
</dbReference>
<feature type="domain" description="GHMP kinase N-terminal" evidence="5">
    <location>
        <begin position="5"/>
        <end position="68"/>
    </location>
</feature>
<proteinExistence type="predicted"/>
<dbReference type="Pfam" id="PF00288">
    <property type="entry name" value="GHMP_kinases_N"/>
    <property type="match status" value="1"/>
</dbReference>
<evidence type="ECO:0000256" key="2">
    <source>
        <dbReference type="ARBA" id="ARBA00022741"/>
    </source>
</evidence>
<feature type="domain" description="GHMP kinase C-terminal" evidence="6">
    <location>
        <begin position="131"/>
        <end position="200"/>
    </location>
</feature>
<dbReference type="InterPro" id="IPR036554">
    <property type="entry name" value="GHMP_kinase_C_sf"/>
</dbReference>
<dbReference type="InterPro" id="IPR020568">
    <property type="entry name" value="Ribosomal_Su5_D2-typ_SF"/>
</dbReference>
<dbReference type="Pfam" id="PF08544">
    <property type="entry name" value="GHMP_kinases_C"/>
    <property type="match status" value="1"/>
</dbReference>
<feature type="non-terminal residue" evidence="7">
    <location>
        <position position="1"/>
    </location>
</feature>
<dbReference type="Gene3D" id="3.30.70.890">
    <property type="entry name" value="GHMP kinase, C-terminal domain"/>
    <property type="match status" value="1"/>
</dbReference>
<evidence type="ECO:0000256" key="4">
    <source>
        <dbReference type="ARBA" id="ARBA00022840"/>
    </source>
</evidence>
<dbReference type="AlphaFoldDB" id="A0A383B952"/>